<name>A0ACC2ICT7_9PLEO</name>
<dbReference type="Proteomes" id="UP001153331">
    <property type="component" value="Unassembled WGS sequence"/>
</dbReference>
<keyword evidence="2" id="KW-1185">Reference proteome</keyword>
<sequence length="298" mass="33582">MQTASLAVDYVQKLLDHNILGSRLVLLSPYKTQSELHRTLLSAAAKSNVRAASEIAEVRCSTVQSYTGEEAYYIIHDTCSRTGQAYVEVACSAVIFSRAQVGFAYIGSTKALLNHNDTFKESHPCKVVLRNMIRTGRYESLRVNSRMMPRLESTLKTRKFAMLHFDVFSRQFTRASAGTGGSNAFSNLPSDLFECHHSDADTTGNAMPLLWIEYEFGQRGIVRRIVVGVYHPEIYRNSGAREPLATASRERPLTIKRLSGAIREQLVGFITVALNRSPIWPAYLCSRQYFNYRPADRR</sequence>
<evidence type="ECO:0000313" key="2">
    <source>
        <dbReference type="Proteomes" id="UP001153331"/>
    </source>
</evidence>
<organism evidence="1 2">
    <name type="scientific">Boeremia exigua</name>
    <dbReference type="NCBI Taxonomy" id="749465"/>
    <lineage>
        <taxon>Eukaryota</taxon>
        <taxon>Fungi</taxon>
        <taxon>Dikarya</taxon>
        <taxon>Ascomycota</taxon>
        <taxon>Pezizomycotina</taxon>
        <taxon>Dothideomycetes</taxon>
        <taxon>Pleosporomycetidae</taxon>
        <taxon>Pleosporales</taxon>
        <taxon>Pleosporineae</taxon>
        <taxon>Didymellaceae</taxon>
        <taxon>Boeremia</taxon>
    </lineage>
</organism>
<gene>
    <name evidence="1" type="ORF">OPT61_g4776</name>
</gene>
<reference evidence="1" key="1">
    <citation type="submission" date="2022-11" db="EMBL/GenBank/DDBJ databases">
        <title>Genome Sequence of Boeremia exigua.</title>
        <authorList>
            <person name="Buettner E."/>
        </authorList>
    </citation>
    <scope>NUCLEOTIDE SEQUENCE</scope>
    <source>
        <strain evidence="1">CU02</strain>
    </source>
</reference>
<accession>A0ACC2ICT7</accession>
<dbReference type="EMBL" id="JAPHNI010000283">
    <property type="protein sequence ID" value="KAJ8112985.1"/>
    <property type="molecule type" value="Genomic_DNA"/>
</dbReference>
<comment type="caution">
    <text evidence="1">The sequence shown here is derived from an EMBL/GenBank/DDBJ whole genome shotgun (WGS) entry which is preliminary data.</text>
</comment>
<evidence type="ECO:0000313" key="1">
    <source>
        <dbReference type="EMBL" id="KAJ8112985.1"/>
    </source>
</evidence>
<proteinExistence type="predicted"/>
<protein>
    <submittedName>
        <fullName evidence="1">Uncharacterized protein</fullName>
    </submittedName>
</protein>